<feature type="domain" description="Bacterial Ig-like" evidence="3">
    <location>
        <begin position="1265"/>
        <end position="1351"/>
    </location>
</feature>
<dbReference type="Pfam" id="PF19078">
    <property type="entry name" value="Big_12"/>
    <property type="match status" value="8"/>
</dbReference>
<evidence type="ECO:0000259" key="3">
    <source>
        <dbReference type="Pfam" id="PF19078"/>
    </source>
</evidence>
<feature type="domain" description="Bacterial Ig-like" evidence="3">
    <location>
        <begin position="976"/>
        <end position="1067"/>
    </location>
</feature>
<evidence type="ECO:0000256" key="1">
    <source>
        <dbReference type="SAM" id="MobiDB-lite"/>
    </source>
</evidence>
<evidence type="ECO:0000313" key="5">
    <source>
        <dbReference type="Proteomes" id="UP001589698"/>
    </source>
</evidence>
<dbReference type="Gene3D" id="2.150.10.10">
    <property type="entry name" value="Serralysin-like metalloprotease, C-terminal"/>
    <property type="match status" value="1"/>
</dbReference>
<dbReference type="PROSITE" id="PS00330">
    <property type="entry name" value="HEMOLYSIN_CALCIUM"/>
    <property type="match status" value="3"/>
</dbReference>
<dbReference type="EMBL" id="JBHLXH010000001">
    <property type="protein sequence ID" value="MFC0221938.1"/>
    <property type="molecule type" value="Genomic_DNA"/>
</dbReference>
<reference evidence="4 5" key="1">
    <citation type="submission" date="2024-09" db="EMBL/GenBank/DDBJ databases">
        <authorList>
            <person name="Sun Q."/>
            <person name="Mori K."/>
        </authorList>
    </citation>
    <scope>NUCLEOTIDE SEQUENCE [LARGE SCALE GENOMIC DNA]</scope>
    <source>
        <strain evidence="4 5">CCM 8654</strain>
    </source>
</reference>
<feature type="domain" description="Bacterial Ig-like" evidence="3">
    <location>
        <begin position="1359"/>
        <end position="1445"/>
    </location>
</feature>
<feature type="compositionally biased region" description="Low complexity" evidence="1">
    <location>
        <begin position="977"/>
        <end position="987"/>
    </location>
</feature>
<keyword evidence="2" id="KW-0732">Signal</keyword>
<feature type="region of interest" description="Disordered" evidence="1">
    <location>
        <begin position="964"/>
        <end position="995"/>
    </location>
</feature>
<dbReference type="PANTHER" id="PTHR34677">
    <property type="match status" value="1"/>
</dbReference>
<feature type="signal peptide" evidence="2">
    <location>
        <begin position="1"/>
        <end position="29"/>
    </location>
</feature>
<dbReference type="PANTHER" id="PTHR34677:SF3">
    <property type="entry name" value="BACTERIAL IG-LIKE DOMAIN-CONTAINING PROTEIN"/>
    <property type="match status" value="1"/>
</dbReference>
<dbReference type="InterPro" id="IPR001343">
    <property type="entry name" value="Hemolysn_Ca-bd"/>
</dbReference>
<feature type="region of interest" description="Disordered" evidence="1">
    <location>
        <begin position="764"/>
        <end position="788"/>
    </location>
</feature>
<dbReference type="InterPro" id="IPR018511">
    <property type="entry name" value="Hemolysin-typ_Ca-bd_CS"/>
</dbReference>
<feature type="domain" description="Bacterial Ig-like" evidence="3">
    <location>
        <begin position="1190"/>
        <end position="1261"/>
    </location>
</feature>
<keyword evidence="5" id="KW-1185">Reference proteome</keyword>
<organism evidence="4 5">
    <name type="scientific">Nocardioides zeicaulis</name>
    <dbReference type="NCBI Taxonomy" id="1776857"/>
    <lineage>
        <taxon>Bacteria</taxon>
        <taxon>Bacillati</taxon>
        <taxon>Actinomycetota</taxon>
        <taxon>Actinomycetes</taxon>
        <taxon>Propionibacteriales</taxon>
        <taxon>Nocardioidaceae</taxon>
        <taxon>Nocardioides</taxon>
    </lineage>
</organism>
<feature type="domain" description="Bacterial Ig-like" evidence="3">
    <location>
        <begin position="1455"/>
        <end position="1543"/>
    </location>
</feature>
<accession>A0ABV6DZ03</accession>
<evidence type="ECO:0000313" key="4">
    <source>
        <dbReference type="EMBL" id="MFC0221938.1"/>
    </source>
</evidence>
<dbReference type="RefSeq" id="WP_378517603.1">
    <property type="nucleotide sequence ID" value="NZ_CBCSDI010000009.1"/>
</dbReference>
<evidence type="ECO:0000256" key="2">
    <source>
        <dbReference type="SAM" id="SignalP"/>
    </source>
</evidence>
<gene>
    <name evidence="4" type="ORF">ACFFJG_05550</name>
</gene>
<proteinExistence type="predicted"/>
<sequence>MLLRHRLAATTALTLAAGLPVALVTPAHAGAVGSGETVVSGTTTAGGVGESVATALPDGRTLVAWEGTRAVTTGTAQGLKREIWGRVLDASGAALGSPALLAQMGAPADATQDAADPSLATLPDGRVVLVFAGDVLADTAGAPTPIDTTSWQVQAVVLDPAVLGQATPVALTGVAPTSAAYDQQHPDVALDHGQLRVVWDGDTPATGDGAPAVWTTLVPTDLSGTPTVVQVSPDGQTGTRPRVAALTTGASTRSAVVWEGVAASDAGGAVRRIGVARLTGTTVTAGPSIGAAAAGSAIEQLAPDVVGGTRWRAVWSSNLDGSGTGAYRIWTASFDDAQVYDAGTAVTSGAHDTWPSVTRDTAQDQDVVSFARRTATAGTGHYEVVAGRVAGGTLVDLSQVSTTDADMSYDNAESMRPATVAHPSGAIVHAWSRVRADGVPGVAVRRSAALVDLTTSVTVTPARPAPARTGVNPADTVTVTVGYGSRSTSVGSAASALTFSFPGFDVAGTSVSGPAVAAGPGRWDVPAMAPGASGTITLTGTMATASEGTVRTATTTIAATSLVVDDPATNSTATASATVDHPPAVTGVTRLDGDPTSAAQVRWTVSLDQPVTGLDLSDLQLVTTGSASATLSGISCAGTSCTVAAQFGSGAGTVALSVRGAATATDATGKALATGNLPFAGEAYTVDRQPPTVTTTALGPDPANGTPLEFRLDFSEPVTQPQAPGLAVTGGTVAGVVRTSGGSGLVSSWTVRVTPSGDGTVGVTPGAGTSSDAAGNASLAGTGATRTSDRTAPVLTVTGPVTPQRGAFDVTVSASEPVTGLGLDDVAVTGGSATSLAGSGPWTVRVAPDTEGPVVVRLAAGAVTDAAGNPNAQASGTTTYDATRPGVTVSSAAGDPTGDDPIVFTLTFTEPVTGLDVGELTVTGGAATMTGAGATRRVEVVPAADGPVSVAVPADVAVDAAGNGNTAGDSVTRTHDTTGPTPQLTTTAVSPSNASSFPVTVTWPERVLGFGIDDVLVTRGTAAGLTATGPTTWTMTLTPAGDGPVRLGIAAGAAVDEAGNASLAATQLTVTSDRTAPTTLLSTDAHDPTRRSSFTLSVAFGESVTGLSLDDFVTANAGLAALTDVDGDGADWTLTVSPLAEGPVSVRLPAGAATDLAGNASAAGAEVALTYDATATADLAYAGPSLVNAPVAVELTLSDPATIVAGDLDVTNATVTSLSGGPRVYDLVLSPTADGEAAVQLPAGAFTDAAGNTSTASQRVSVVYDATAPTVTRLDVPARAGAPYPVAVRFSEPVTSLGAAGIDVTNGTAAQVTGSGRDWTFVVTPAADGQVTVTLAAGAARDAAGNPSAATGAASTTYDTTAPTVTVGSPTAAVVTTSPVPVEIVFSETVTGLDVDDVAVTNGVITSLAGGGTRWTADLVPAGEGEVTVRVRAGATTDEQGLPSAASNTLVRDYDSTRPTLALTSPLSGTTRESSVPVTATFSKPVLGFDATDLRPVGASVGDLTRVDARTWTFELRPLADGDVEVSVPDAAAASAGGNLALGGRFAITVDRAAPVLRVSGPATTVEDGPVVYDVVASEPVTGLDEADLSVAGSAEPTTVALVAGAPGTWQVTVGGMVAEGDVTLAVRAGAVVDAAGNGSAAAAASTSWRPAGRLRSVALVQQAGSRQGNRVSLPVAVRGRDVRVSATSSNPRLLPASAISLTQVAGGETAMLTLAARPHRSGTSRVVVTVSGGGTTRVLRLRMVVGGRGDEQLRGSRGTDVILARIGSDTMLGRGGDDHLYGGYGADRLVGGRGDDLLIGGPGRDRLTGGSGADLFVTWGLDELVDVTGAQGDRTEVVDRAGRRLLGP</sequence>
<feature type="domain" description="Bacterial Ig-like" evidence="3">
    <location>
        <begin position="881"/>
        <end position="971"/>
    </location>
</feature>
<name>A0ABV6DZ03_9ACTN</name>
<feature type="domain" description="Bacterial Ig-like" evidence="3">
    <location>
        <begin position="1073"/>
        <end position="1164"/>
    </location>
</feature>
<dbReference type="SUPFAM" id="SSF51120">
    <property type="entry name" value="beta-Roll"/>
    <property type="match status" value="1"/>
</dbReference>
<protein>
    <submittedName>
        <fullName evidence="4">Ig-like domain-containing protein</fullName>
    </submittedName>
</protein>
<feature type="domain" description="Bacterial Ig-like" evidence="3">
    <location>
        <begin position="789"/>
        <end position="880"/>
    </location>
</feature>
<feature type="chain" id="PRO_5046869919" evidence="2">
    <location>
        <begin position="30"/>
        <end position="1849"/>
    </location>
</feature>
<dbReference type="InterPro" id="IPR044048">
    <property type="entry name" value="Big_12"/>
</dbReference>
<dbReference type="InterPro" id="IPR011049">
    <property type="entry name" value="Serralysin-like_metalloprot_C"/>
</dbReference>
<dbReference type="PRINTS" id="PR00313">
    <property type="entry name" value="CABNDNGRPT"/>
</dbReference>
<dbReference type="Proteomes" id="UP001589698">
    <property type="component" value="Unassembled WGS sequence"/>
</dbReference>
<comment type="caution">
    <text evidence="4">The sequence shown here is derived from an EMBL/GenBank/DDBJ whole genome shotgun (WGS) entry which is preliminary data.</text>
</comment>
<dbReference type="Pfam" id="PF00353">
    <property type="entry name" value="HemolysinCabind"/>
    <property type="match status" value="2"/>
</dbReference>